<gene>
    <name evidence="2" type="ORF">PFFVO_05350</name>
</gene>
<evidence type="ECO:0000313" key="3">
    <source>
        <dbReference type="Proteomes" id="UP000030690"/>
    </source>
</evidence>
<organism evidence="2 3">
    <name type="scientific">Plasmodium falciparum Vietnam Oak-Knoll</name>
    <name type="common">FVO</name>
    <dbReference type="NCBI Taxonomy" id="1036723"/>
    <lineage>
        <taxon>Eukaryota</taxon>
        <taxon>Sar</taxon>
        <taxon>Alveolata</taxon>
        <taxon>Apicomplexa</taxon>
        <taxon>Aconoidasida</taxon>
        <taxon>Haemosporida</taxon>
        <taxon>Plasmodiidae</taxon>
        <taxon>Plasmodium</taxon>
        <taxon>Plasmodium (Laverania)</taxon>
    </lineage>
</organism>
<dbReference type="OrthoDB" id="391889at2759"/>
<dbReference type="Proteomes" id="UP000030690">
    <property type="component" value="Unassembled WGS sequence"/>
</dbReference>
<evidence type="ECO:0000313" key="2">
    <source>
        <dbReference type="EMBL" id="ETW15736.1"/>
    </source>
</evidence>
<evidence type="ECO:0000256" key="1">
    <source>
        <dbReference type="SAM" id="MobiDB-lite"/>
    </source>
</evidence>
<name>A0A024UYU5_PLAFA</name>
<sequence length="215" mass="25168">MSDLGCLHKFVNIHAEIFVQSFYAVIESSQIECLECPVEKTSNDNFLLKIYFNNIINSIRTFFLINCFGTVGCILHNNKIEEKKKVIFLGKKDTGKNILENENSNMSEYIKEQTKSYEDDNINDNEKDSSSPSYSYDINQQDDRNAYVKKNDTQFNNYAQDKDVNNKLYNDEYMFLKKCERVHSLRKELENATLKCSTMPRFDEELLGSLHKRKT</sequence>
<dbReference type="EMBL" id="KI925154">
    <property type="protein sequence ID" value="ETW15736.1"/>
    <property type="molecule type" value="Genomic_DNA"/>
</dbReference>
<accession>A0A024UYU5</accession>
<dbReference type="AlphaFoldDB" id="A0A024UYU5"/>
<feature type="region of interest" description="Disordered" evidence="1">
    <location>
        <begin position="113"/>
        <end position="137"/>
    </location>
</feature>
<reference evidence="2 3" key="1">
    <citation type="submission" date="2013-02" db="EMBL/GenBank/DDBJ databases">
        <title>The Genome Annotation of Plasmodium falciparum Vietnam Oak-Knoll (FVO).</title>
        <authorList>
            <consortium name="The Broad Institute Genome Sequencing Platform"/>
            <consortium name="The Broad Institute Genome Sequencing Center for Infectious Disease"/>
            <person name="Neafsey D."/>
            <person name="Hoffman S."/>
            <person name="Volkman S."/>
            <person name="Rosenthal P."/>
            <person name="Walker B."/>
            <person name="Young S.K."/>
            <person name="Zeng Q."/>
            <person name="Gargeya S."/>
            <person name="Fitzgerald M."/>
            <person name="Haas B."/>
            <person name="Abouelleil A."/>
            <person name="Allen A.W."/>
            <person name="Alvarado L."/>
            <person name="Arachchi H.M."/>
            <person name="Berlin A.M."/>
            <person name="Chapman S.B."/>
            <person name="Gainer-Dewar J."/>
            <person name="Goldberg J."/>
            <person name="Griggs A."/>
            <person name="Gujja S."/>
            <person name="Hansen M."/>
            <person name="Howarth C."/>
            <person name="Imamovic A."/>
            <person name="Ireland A."/>
            <person name="Larimer J."/>
            <person name="McCowan C."/>
            <person name="Murphy C."/>
            <person name="Pearson M."/>
            <person name="Poon T.W."/>
            <person name="Priest M."/>
            <person name="Roberts A."/>
            <person name="Saif S."/>
            <person name="Shea T."/>
            <person name="Sisk P."/>
            <person name="Sykes S."/>
            <person name="Wortman J."/>
            <person name="Nusbaum C."/>
            <person name="Birren B."/>
        </authorList>
    </citation>
    <scope>NUCLEOTIDE SEQUENCE [LARGE SCALE GENOMIC DNA]</scope>
    <source>
        <strain evidence="3">Vietnam Oak-Knoll (FVO)</strain>
    </source>
</reference>
<proteinExistence type="predicted"/>
<reference evidence="2 3" key="2">
    <citation type="submission" date="2013-02" db="EMBL/GenBank/DDBJ databases">
        <title>The Genome Sequence of Plasmodium falciparum Vietnam Oak-Knoll (FVO).</title>
        <authorList>
            <consortium name="The Broad Institute Genome Sequencing Platform"/>
            <consortium name="The Broad Institute Genome Sequencing Center for Infectious Disease"/>
            <person name="Neafsey D."/>
            <person name="Cheeseman I."/>
            <person name="Volkman S."/>
            <person name="Adams J."/>
            <person name="Walker B."/>
            <person name="Young S.K."/>
            <person name="Zeng Q."/>
            <person name="Gargeya S."/>
            <person name="Fitzgerald M."/>
            <person name="Haas B."/>
            <person name="Abouelleil A."/>
            <person name="Alvarado L."/>
            <person name="Arachchi H.M."/>
            <person name="Berlin A.M."/>
            <person name="Chapman S.B."/>
            <person name="Dewar J."/>
            <person name="Goldberg J."/>
            <person name="Griggs A."/>
            <person name="Gujja S."/>
            <person name="Hansen M."/>
            <person name="Howarth C."/>
            <person name="Imamovic A."/>
            <person name="Larimer J."/>
            <person name="McCowan C."/>
            <person name="Murphy C."/>
            <person name="Neiman D."/>
            <person name="Pearson M."/>
            <person name="Priest M."/>
            <person name="Roberts A."/>
            <person name="Saif S."/>
            <person name="Shea T."/>
            <person name="Sisk P."/>
            <person name="Sykes S."/>
            <person name="Wortman J."/>
            <person name="Nusbaum C."/>
            <person name="Birren B."/>
        </authorList>
    </citation>
    <scope>NUCLEOTIDE SEQUENCE [LARGE SCALE GENOMIC DNA]</scope>
    <source>
        <strain evidence="3">Vietnam Oak-Knoll (FVO)</strain>
    </source>
</reference>
<feature type="compositionally biased region" description="Basic and acidic residues" evidence="1">
    <location>
        <begin position="113"/>
        <end position="129"/>
    </location>
</feature>
<protein>
    <submittedName>
        <fullName evidence="2">Uncharacterized protein</fullName>
    </submittedName>
</protein>